<comment type="caution">
    <text evidence="4">The sequence shown here is derived from an EMBL/GenBank/DDBJ whole genome shotgun (WGS) entry which is preliminary data.</text>
</comment>
<dbReference type="SUPFAM" id="SSF46689">
    <property type="entry name" value="Homeodomain-like"/>
    <property type="match status" value="1"/>
</dbReference>
<dbReference type="GO" id="GO:0003700">
    <property type="term" value="F:DNA-binding transcription factor activity"/>
    <property type="evidence" value="ECO:0007669"/>
    <property type="project" value="InterPro"/>
</dbReference>
<evidence type="ECO:0000256" key="2">
    <source>
        <dbReference type="ARBA" id="ARBA00023163"/>
    </source>
</evidence>
<keyword evidence="5" id="KW-1185">Reference proteome</keyword>
<dbReference type="PANTHER" id="PTHR43952">
    <property type="entry name" value="MYB FAMILY TRANSCRIPTION FACTOR-RELATED"/>
    <property type="match status" value="1"/>
</dbReference>
<dbReference type="InterPro" id="IPR044636">
    <property type="entry name" value="RADIALIS-like"/>
</dbReference>
<keyword evidence="1" id="KW-0805">Transcription regulation</keyword>
<organism evidence="4 5">
    <name type="scientific">Cinnamomum micranthum f. kanehirae</name>
    <dbReference type="NCBI Taxonomy" id="337451"/>
    <lineage>
        <taxon>Eukaryota</taxon>
        <taxon>Viridiplantae</taxon>
        <taxon>Streptophyta</taxon>
        <taxon>Embryophyta</taxon>
        <taxon>Tracheophyta</taxon>
        <taxon>Spermatophyta</taxon>
        <taxon>Magnoliopsida</taxon>
        <taxon>Magnoliidae</taxon>
        <taxon>Laurales</taxon>
        <taxon>Lauraceae</taxon>
        <taxon>Cinnamomum</taxon>
    </lineage>
</organism>
<dbReference type="PANTHER" id="PTHR43952:SF75">
    <property type="entry name" value="PROTEIN RADIALIS-LIKE 6"/>
    <property type="match status" value="1"/>
</dbReference>
<dbReference type="InterPro" id="IPR009057">
    <property type="entry name" value="Homeodomain-like_sf"/>
</dbReference>
<name>A0A443PSC1_9MAGN</name>
<proteinExistence type="predicted"/>
<dbReference type="EMBL" id="QPKB01000010">
    <property type="protein sequence ID" value="RWR93613.1"/>
    <property type="molecule type" value="Genomic_DNA"/>
</dbReference>
<dbReference type="Proteomes" id="UP000283530">
    <property type="component" value="Unassembled WGS sequence"/>
</dbReference>
<evidence type="ECO:0000256" key="3">
    <source>
        <dbReference type="ARBA" id="ARBA00023242"/>
    </source>
</evidence>
<dbReference type="AlphaFoldDB" id="A0A443PSC1"/>
<protein>
    <submittedName>
        <fullName evidence="4">Protein RADIALIS-like protein 4</fullName>
    </submittedName>
</protein>
<evidence type="ECO:0000313" key="5">
    <source>
        <dbReference type="Proteomes" id="UP000283530"/>
    </source>
</evidence>
<dbReference type="Gene3D" id="1.10.10.60">
    <property type="entry name" value="Homeodomain-like"/>
    <property type="match status" value="1"/>
</dbReference>
<dbReference type="OrthoDB" id="118550at2759"/>
<accession>A0A443PSC1</accession>
<dbReference type="STRING" id="337451.A0A443PSC1"/>
<evidence type="ECO:0000313" key="4">
    <source>
        <dbReference type="EMBL" id="RWR93613.1"/>
    </source>
</evidence>
<gene>
    <name evidence="4" type="ORF">CKAN_02287600</name>
</gene>
<keyword evidence="3" id="KW-0539">Nucleus</keyword>
<reference evidence="4 5" key="1">
    <citation type="journal article" date="2019" name="Nat. Plants">
        <title>Stout camphor tree genome fills gaps in understanding of flowering plant genome evolution.</title>
        <authorList>
            <person name="Chaw S.M."/>
            <person name="Liu Y.C."/>
            <person name="Wu Y.W."/>
            <person name="Wang H.Y."/>
            <person name="Lin C.I."/>
            <person name="Wu C.S."/>
            <person name="Ke H.M."/>
            <person name="Chang L.Y."/>
            <person name="Hsu C.Y."/>
            <person name="Yang H.T."/>
            <person name="Sudianto E."/>
            <person name="Hsu M.H."/>
            <person name="Wu K.P."/>
            <person name="Wang L.N."/>
            <person name="Leebens-Mack J.H."/>
            <person name="Tsai I.J."/>
        </authorList>
    </citation>
    <scope>NUCLEOTIDE SEQUENCE [LARGE SCALE GENOMIC DNA]</scope>
    <source>
        <strain evidence="5">cv. Chaw 1501</strain>
        <tissue evidence="4">Young leaves</tissue>
    </source>
</reference>
<sequence length="78" mass="8936">MASGSLQGSAWTPMQNKLFEKALAKYDRDTPDRWQNIARAAECPPPIMGTMEGTTDETKVNVISKAVREQWYHYIYKL</sequence>
<evidence type="ECO:0000256" key="1">
    <source>
        <dbReference type="ARBA" id="ARBA00023015"/>
    </source>
</evidence>
<keyword evidence="2" id="KW-0804">Transcription</keyword>